<dbReference type="Gene3D" id="3.90.180.10">
    <property type="entry name" value="Medium-chain alcohol dehydrogenases, catalytic domain"/>
    <property type="match status" value="1"/>
</dbReference>
<dbReference type="SUPFAM" id="SSF50129">
    <property type="entry name" value="GroES-like"/>
    <property type="match status" value="1"/>
</dbReference>
<gene>
    <name evidence="3" type="ORF">CC117_26505</name>
</gene>
<dbReference type="Pfam" id="PF08240">
    <property type="entry name" value="ADH_N"/>
    <property type="match status" value="1"/>
</dbReference>
<keyword evidence="1" id="KW-0521">NADP</keyword>
<dbReference type="InterPro" id="IPR036291">
    <property type="entry name" value="NAD(P)-bd_dom_sf"/>
</dbReference>
<dbReference type="OrthoDB" id="3727682at2"/>
<dbReference type="InterPro" id="IPR013154">
    <property type="entry name" value="ADH-like_N"/>
</dbReference>
<organism evidence="3 4">
    <name type="scientific">Parafrankia colletiae</name>
    <dbReference type="NCBI Taxonomy" id="573497"/>
    <lineage>
        <taxon>Bacteria</taxon>
        <taxon>Bacillati</taxon>
        <taxon>Actinomycetota</taxon>
        <taxon>Actinomycetes</taxon>
        <taxon>Frankiales</taxon>
        <taxon>Frankiaceae</taxon>
        <taxon>Parafrankia</taxon>
    </lineage>
</organism>
<dbReference type="GO" id="GO:0016491">
    <property type="term" value="F:oxidoreductase activity"/>
    <property type="evidence" value="ECO:0007669"/>
    <property type="project" value="InterPro"/>
</dbReference>
<accession>A0A1S1QCV9</accession>
<dbReference type="SMART" id="SM00829">
    <property type="entry name" value="PKS_ER"/>
    <property type="match status" value="1"/>
</dbReference>
<dbReference type="InterPro" id="IPR020843">
    <property type="entry name" value="ER"/>
</dbReference>
<dbReference type="PANTHER" id="PTHR44154">
    <property type="entry name" value="QUINONE OXIDOREDUCTASE"/>
    <property type="match status" value="1"/>
</dbReference>
<dbReference type="CDD" id="cd05289">
    <property type="entry name" value="MDR_like_2"/>
    <property type="match status" value="1"/>
</dbReference>
<dbReference type="PANTHER" id="PTHR44154:SF1">
    <property type="entry name" value="QUINONE OXIDOREDUCTASE"/>
    <property type="match status" value="1"/>
</dbReference>
<dbReference type="RefSeq" id="WP_071088567.1">
    <property type="nucleotide sequence ID" value="NZ_MBLM01000145.1"/>
</dbReference>
<evidence type="ECO:0000256" key="1">
    <source>
        <dbReference type="ARBA" id="ARBA00022857"/>
    </source>
</evidence>
<evidence type="ECO:0000313" key="4">
    <source>
        <dbReference type="Proteomes" id="UP000179627"/>
    </source>
</evidence>
<dbReference type="Pfam" id="PF13602">
    <property type="entry name" value="ADH_zinc_N_2"/>
    <property type="match status" value="1"/>
</dbReference>
<dbReference type="SUPFAM" id="SSF51735">
    <property type="entry name" value="NAD(P)-binding Rossmann-fold domains"/>
    <property type="match status" value="1"/>
</dbReference>
<dbReference type="InterPro" id="IPR011032">
    <property type="entry name" value="GroES-like_sf"/>
</dbReference>
<feature type="domain" description="Enoyl reductase (ER)" evidence="2">
    <location>
        <begin position="10"/>
        <end position="300"/>
    </location>
</feature>
<proteinExistence type="predicted"/>
<dbReference type="EMBL" id="MBLM01000145">
    <property type="protein sequence ID" value="OHV31419.1"/>
    <property type="molecule type" value="Genomic_DNA"/>
</dbReference>
<evidence type="ECO:0000259" key="2">
    <source>
        <dbReference type="SMART" id="SM00829"/>
    </source>
</evidence>
<name>A0A1S1QCV9_9ACTN</name>
<sequence>MKAIVYEEYGGPEVLRLAEVEEPHAAPGQVRLKIVAVGVNPIDYQIRRGWLQQVFPVTFPAVPGTEAAGIVDEVGEGVTDISVGDEVLGFTVTGAYAEYALAVDVAPKPAGLGWESAVALPAAAETSHRVLDTLKVTVGETLLVHGAAGVVGSVGVQLAVARGATVIGTASEGNHDYLRSLGVTPVTYGDGLADRVRAAAPQGIDAVYDAAGYNVLEASIELRGGTTDRIVTIADMRAAELGITLSTGPSLQFQPALADYARLAADGRLRLRIDRSFPLADAAKAQELSEAGHPRGKLVLRP</sequence>
<dbReference type="Proteomes" id="UP000179627">
    <property type="component" value="Unassembled WGS sequence"/>
</dbReference>
<protein>
    <submittedName>
        <fullName evidence="3">NADPH:quinone reductase</fullName>
    </submittedName>
</protein>
<reference evidence="4" key="1">
    <citation type="submission" date="2016-07" db="EMBL/GenBank/DDBJ databases">
        <title>Sequence Frankia sp. strain CcI1.17.</title>
        <authorList>
            <person name="Ghodhbane-Gtari F."/>
            <person name="Swanson E."/>
            <person name="Gueddou A."/>
            <person name="Morris K."/>
            <person name="Hezbri K."/>
            <person name="Ktari A."/>
            <person name="Nouioui I."/>
            <person name="Abebe-Akele F."/>
            <person name="Simpson S."/>
            <person name="Thomas K."/>
            <person name="Gtari M."/>
            <person name="Tisa L.S."/>
            <person name="Hurst S."/>
        </authorList>
    </citation>
    <scope>NUCLEOTIDE SEQUENCE [LARGE SCALE GENOMIC DNA]</scope>
    <source>
        <strain evidence="4">Cc1.17</strain>
    </source>
</reference>
<dbReference type="Gene3D" id="3.40.50.720">
    <property type="entry name" value="NAD(P)-binding Rossmann-like Domain"/>
    <property type="match status" value="1"/>
</dbReference>
<dbReference type="AlphaFoldDB" id="A0A1S1QCV9"/>
<dbReference type="InterPro" id="IPR051603">
    <property type="entry name" value="Zinc-ADH_QOR/CCCR"/>
</dbReference>
<keyword evidence="4" id="KW-1185">Reference proteome</keyword>
<evidence type="ECO:0000313" key="3">
    <source>
        <dbReference type="EMBL" id="OHV31419.1"/>
    </source>
</evidence>
<comment type="caution">
    <text evidence="3">The sequence shown here is derived from an EMBL/GenBank/DDBJ whole genome shotgun (WGS) entry which is preliminary data.</text>
</comment>